<dbReference type="RefSeq" id="WP_010840296.1">
    <property type="nucleotide sequence ID" value="NZ_QRCM01000001.1"/>
</dbReference>
<evidence type="ECO:0000313" key="2">
    <source>
        <dbReference type="Proteomes" id="UP000471120"/>
    </source>
</evidence>
<reference evidence="1 2" key="1">
    <citation type="submission" date="2018-07" db="EMBL/GenBank/DDBJ databases">
        <title>Genome sequence of Rhodococcus rhodnii ATCC 35071 from Rhodnius prolixus.</title>
        <authorList>
            <person name="Patel V."/>
            <person name="Vogel K.J."/>
        </authorList>
    </citation>
    <scope>NUCLEOTIDE SEQUENCE [LARGE SCALE GENOMIC DNA]</scope>
    <source>
        <strain evidence="1 2">ATCC 35071</strain>
    </source>
</reference>
<name>A0A6P2CBW4_9NOCA</name>
<dbReference type="InterPro" id="IPR029058">
    <property type="entry name" value="AB_hydrolase_fold"/>
</dbReference>
<evidence type="ECO:0000313" key="1">
    <source>
        <dbReference type="EMBL" id="TXG89171.1"/>
    </source>
</evidence>
<keyword evidence="1" id="KW-0378">Hydrolase</keyword>
<accession>A0A6P2CBW4</accession>
<dbReference type="EMBL" id="QRCM01000001">
    <property type="protein sequence ID" value="TXG89171.1"/>
    <property type="molecule type" value="Genomic_DNA"/>
</dbReference>
<organism evidence="1 2">
    <name type="scientific">Rhodococcus rhodnii</name>
    <dbReference type="NCBI Taxonomy" id="38312"/>
    <lineage>
        <taxon>Bacteria</taxon>
        <taxon>Bacillati</taxon>
        <taxon>Actinomycetota</taxon>
        <taxon>Actinomycetes</taxon>
        <taxon>Mycobacteriales</taxon>
        <taxon>Nocardiaceae</taxon>
        <taxon>Rhodococcus</taxon>
    </lineage>
</organism>
<dbReference type="Proteomes" id="UP000471120">
    <property type="component" value="Unassembled WGS sequence"/>
</dbReference>
<comment type="caution">
    <text evidence="1">The sequence shown here is derived from an EMBL/GenBank/DDBJ whole genome shotgun (WGS) entry which is preliminary data.</text>
</comment>
<proteinExistence type="predicted"/>
<dbReference type="Gene3D" id="3.40.50.1820">
    <property type="entry name" value="alpha/beta hydrolase"/>
    <property type="match status" value="1"/>
</dbReference>
<sequence>MMREIPDRGSEPIVCVHDRPGGAHWFAEQIDTLGARPVEVEDVLDIDDDASLARWLRHVVGEIGSDAPVHVLATGPAAYAAVVLAARYPDLVRSLLLGDPRIPGDTEEYRDLLASVRTPTLVIASAIEGASDRELAVPQSIAGGIDNGVFVVIDGVAVPAHRERGSSFDEWATSFTVIAEGLGALEPRRQEKADA</sequence>
<dbReference type="GO" id="GO:0016787">
    <property type="term" value="F:hydrolase activity"/>
    <property type="evidence" value="ECO:0007669"/>
    <property type="project" value="UniProtKB-KW"/>
</dbReference>
<gene>
    <name evidence="1" type="ORF">DW322_01570</name>
</gene>
<dbReference type="SUPFAM" id="SSF53474">
    <property type="entry name" value="alpha/beta-Hydrolases"/>
    <property type="match status" value="1"/>
</dbReference>
<dbReference type="AlphaFoldDB" id="A0A6P2CBW4"/>
<protein>
    <submittedName>
        <fullName evidence="1">Alpha/beta hydrolase</fullName>
    </submittedName>
</protein>